<dbReference type="PROSITE" id="PS00086">
    <property type="entry name" value="CYTOCHROME_P450"/>
    <property type="match status" value="1"/>
</dbReference>
<dbReference type="InterPro" id="IPR017972">
    <property type="entry name" value="Cyt_P450_CS"/>
</dbReference>
<keyword evidence="5" id="KW-0560">Oxidoreductase</keyword>
<dbReference type="PANTHER" id="PTHR47955">
    <property type="entry name" value="CYTOCHROME P450 FAMILY 71 PROTEIN"/>
    <property type="match status" value="1"/>
</dbReference>
<evidence type="ECO:0000313" key="7">
    <source>
        <dbReference type="EnsemblPlants" id="Kaladp0048s0612.1.v1.1"/>
    </source>
</evidence>
<dbReference type="InterPro" id="IPR036396">
    <property type="entry name" value="Cyt_P450_sf"/>
</dbReference>
<dbReference type="SUPFAM" id="SSF48264">
    <property type="entry name" value="Cytochrome P450"/>
    <property type="match status" value="1"/>
</dbReference>
<organism evidence="7 8">
    <name type="scientific">Kalanchoe fedtschenkoi</name>
    <name type="common">Lavender scallops</name>
    <name type="synonym">South American air plant</name>
    <dbReference type="NCBI Taxonomy" id="63787"/>
    <lineage>
        <taxon>Eukaryota</taxon>
        <taxon>Viridiplantae</taxon>
        <taxon>Streptophyta</taxon>
        <taxon>Embryophyta</taxon>
        <taxon>Tracheophyta</taxon>
        <taxon>Spermatophyta</taxon>
        <taxon>Magnoliopsida</taxon>
        <taxon>eudicotyledons</taxon>
        <taxon>Gunneridae</taxon>
        <taxon>Pentapetalae</taxon>
        <taxon>Saxifragales</taxon>
        <taxon>Crassulaceae</taxon>
        <taxon>Kalanchoe</taxon>
    </lineage>
</organism>
<name>A0A7N0U0E9_KALFE</name>
<dbReference type="GO" id="GO:0005506">
    <property type="term" value="F:iron ion binding"/>
    <property type="evidence" value="ECO:0007669"/>
    <property type="project" value="InterPro"/>
</dbReference>
<dbReference type="GO" id="GO:0016705">
    <property type="term" value="F:oxidoreductase activity, acting on paired donors, with incorporation or reduction of molecular oxygen"/>
    <property type="evidence" value="ECO:0007669"/>
    <property type="project" value="InterPro"/>
</dbReference>
<feature type="binding site" description="axial binding residue" evidence="4">
    <location>
        <position position="471"/>
    </location>
    <ligand>
        <name>heme</name>
        <dbReference type="ChEBI" id="CHEBI:30413"/>
    </ligand>
    <ligandPart>
        <name>Fe</name>
        <dbReference type="ChEBI" id="CHEBI:18248"/>
    </ligandPart>
</feature>
<keyword evidence="6" id="KW-1133">Transmembrane helix</keyword>
<dbReference type="PRINTS" id="PR00385">
    <property type="entry name" value="P450"/>
</dbReference>
<evidence type="ECO:0000256" key="3">
    <source>
        <dbReference type="ARBA" id="ARBA00023004"/>
    </source>
</evidence>
<keyword evidence="3 4" id="KW-0408">Iron</keyword>
<evidence type="ECO:0008006" key="9">
    <source>
        <dbReference type="Google" id="ProtNLM"/>
    </source>
</evidence>
<keyword evidence="6" id="KW-0472">Membrane</keyword>
<comment type="similarity">
    <text evidence="1 5">Belongs to the cytochrome P450 family.</text>
</comment>
<evidence type="ECO:0000256" key="6">
    <source>
        <dbReference type="SAM" id="Phobius"/>
    </source>
</evidence>
<evidence type="ECO:0000313" key="8">
    <source>
        <dbReference type="Proteomes" id="UP000594263"/>
    </source>
</evidence>
<dbReference type="Pfam" id="PF00067">
    <property type="entry name" value="p450"/>
    <property type="match status" value="1"/>
</dbReference>
<dbReference type="GO" id="GO:0004497">
    <property type="term" value="F:monooxygenase activity"/>
    <property type="evidence" value="ECO:0007669"/>
    <property type="project" value="UniProtKB-KW"/>
</dbReference>
<dbReference type="EnsemblPlants" id="Kaladp0048s0612.1.v1.1">
    <property type="protein sequence ID" value="Kaladp0048s0612.1.v1.1"/>
    <property type="gene ID" value="Kaladp0048s0612.v1.1"/>
</dbReference>
<dbReference type="Gene3D" id="1.10.630.10">
    <property type="entry name" value="Cytochrome P450"/>
    <property type="match status" value="1"/>
</dbReference>
<dbReference type="InterPro" id="IPR001128">
    <property type="entry name" value="Cyt_P450"/>
</dbReference>
<keyword evidence="8" id="KW-1185">Reference proteome</keyword>
<dbReference type="GO" id="GO:0020037">
    <property type="term" value="F:heme binding"/>
    <property type="evidence" value="ECO:0007669"/>
    <property type="project" value="InterPro"/>
</dbReference>
<evidence type="ECO:0000256" key="1">
    <source>
        <dbReference type="ARBA" id="ARBA00010617"/>
    </source>
</evidence>
<dbReference type="Gramene" id="Kaladp0048s0612.1.v1.1">
    <property type="protein sequence ID" value="Kaladp0048s0612.1.v1.1"/>
    <property type="gene ID" value="Kaladp0048s0612.v1.1"/>
</dbReference>
<keyword evidence="5" id="KW-0503">Monooxygenase</keyword>
<keyword evidence="2 4" id="KW-0479">Metal-binding</keyword>
<dbReference type="PANTHER" id="PTHR47955:SF15">
    <property type="entry name" value="CYTOCHROME P450 71A2-LIKE"/>
    <property type="match status" value="1"/>
</dbReference>
<evidence type="ECO:0000256" key="4">
    <source>
        <dbReference type="PIRSR" id="PIRSR602401-1"/>
    </source>
</evidence>
<dbReference type="AlphaFoldDB" id="A0A7N0U0E9"/>
<keyword evidence="4 5" id="KW-0349">Heme</keyword>
<keyword evidence="6" id="KW-0812">Transmembrane</keyword>
<evidence type="ECO:0000256" key="5">
    <source>
        <dbReference type="RuleBase" id="RU000461"/>
    </source>
</evidence>
<dbReference type="InterPro" id="IPR002401">
    <property type="entry name" value="Cyt_P450_E_grp-I"/>
</dbReference>
<comment type="cofactor">
    <cofactor evidence="4">
        <name>heme</name>
        <dbReference type="ChEBI" id="CHEBI:30413"/>
    </cofactor>
</comment>
<proteinExistence type="inferred from homology"/>
<accession>A0A7N0U0E9</accession>
<evidence type="ECO:0000256" key="2">
    <source>
        <dbReference type="ARBA" id="ARBA00022723"/>
    </source>
</evidence>
<feature type="transmembrane region" description="Helical" evidence="6">
    <location>
        <begin position="20"/>
        <end position="38"/>
    </location>
</feature>
<dbReference type="Proteomes" id="UP000594263">
    <property type="component" value="Unplaced"/>
</dbReference>
<protein>
    <recommendedName>
        <fullName evidence="9">Cytochrome P450</fullName>
    </recommendedName>
</protein>
<dbReference type="PRINTS" id="PR00463">
    <property type="entry name" value="EP450I"/>
</dbReference>
<reference evidence="7" key="1">
    <citation type="submission" date="2021-01" db="UniProtKB">
        <authorList>
            <consortium name="EnsemblPlants"/>
        </authorList>
    </citation>
    <scope>IDENTIFICATION</scope>
</reference>
<sequence>MAAGQISRIVRTVLDDPRTLVGKLLCCSTLILLLFRLAGGKAKRSGGSIPPSPWRLPIIGNFHQLTANVHQGLDALSLKFGPMFMMRLGSVPVCVISSGEPAREVTNTHDAIFCNRGSTKASRALFSGKNDILFAPDNKFWKLTRRLCVSALLSPTNVQSLHHVREEEVAQMVTVIRSNQYQAVDLSDLFYKLASSILFRAVLGKKIGTDDEGRRASNELRMKLAVQSTNAITDLVSFEDFIPALSWLDHLTGLNRKLKKTAQTVHAMLDQVIDEREEIQSGNNIGGDDNDNSSRNDGKGLVNIILELQRKGMTGLDNLTRIDIRNIVLDMVLAGVSTTAAAMKWTMAELARNPQIMKKVQEEVRSVIGDKSEIRECDIDRMKYLKCVIKEGLRMHSPIIIGRRAATSVTIGGFKLPAGVTAWINLWAVHRNPTVWDRPSEFLPERFLNASYNFKGQDQVYFPFGLGKRICPGVDFAMTEVEYALASLLCWFDWELPDGVLMENLDLLCSRSKPSHEIAPLRLVPRPRPAPST</sequence>